<feature type="region of interest" description="Disordered" evidence="1">
    <location>
        <begin position="181"/>
        <end position="210"/>
    </location>
</feature>
<feature type="compositionally biased region" description="Acidic residues" evidence="1">
    <location>
        <begin position="190"/>
        <end position="210"/>
    </location>
</feature>
<evidence type="ECO:0000256" key="1">
    <source>
        <dbReference type="SAM" id="MobiDB-lite"/>
    </source>
</evidence>
<organism evidence="3 4">
    <name type="scientific">Ascodesmis nigricans</name>
    <dbReference type="NCBI Taxonomy" id="341454"/>
    <lineage>
        <taxon>Eukaryota</taxon>
        <taxon>Fungi</taxon>
        <taxon>Dikarya</taxon>
        <taxon>Ascomycota</taxon>
        <taxon>Pezizomycotina</taxon>
        <taxon>Pezizomycetes</taxon>
        <taxon>Pezizales</taxon>
        <taxon>Ascodesmidaceae</taxon>
        <taxon>Ascodesmis</taxon>
    </lineage>
</organism>
<dbReference type="InParanoid" id="A0A4S2MLW8"/>
<reference evidence="3 4" key="1">
    <citation type="submission" date="2019-04" db="EMBL/GenBank/DDBJ databases">
        <title>Comparative genomics and transcriptomics to analyze fruiting body development in filamentous ascomycetes.</title>
        <authorList>
            <consortium name="DOE Joint Genome Institute"/>
            <person name="Lutkenhaus R."/>
            <person name="Traeger S."/>
            <person name="Breuer J."/>
            <person name="Kuo A."/>
            <person name="Lipzen A."/>
            <person name="Pangilinan J."/>
            <person name="Dilworth D."/>
            <person name="Sandor L."/>
            <person name="Poggeler S."/>
            <person name="Barry K."/>
            <person name="Grigoriev I.V."/>
            <person name="Nowrousian M."/>
        </authorList>
    </citation>
    <scope>NUCLEOTIDE SEQUENCE [LARGE SCALE GENOMIC DNA]</scope>
    <source>
        <strain evidence="3 4">CBS 389.68</strain>
    </source>
</reference>
<gene>
    <name evidence="3" type="ORF">EX30DRAFT_366285</name>
</gene>
<evidence type="ECO:0000259" key="2">
    <source>
        <dbReference type="PROSITE" id="PS50020"/>
    </source>
</evidence>
<proteinExistence type="predicted"/>
<name>A0A4S2MLW8_9PEZI</name>
<dbReference type="STRING" id="341454.A0A4S2MLW8"/>
<feature type="compositionally biased region" description="Basic and acidic residues" evidence="1">
    <location>
        <begin position="276"/>
        <end position="291"/>
    </location>
</feature>
<dbReference type="OrthoDB" id="7464126at2759"/>
<dbReference type="PROSITE" id="PS50020">
    <property type="entry name" value="WW_DOMAIN_2"/>
    <property type="match status" value="1"/>
</dbReference>
<feature type="domain" description="WW" evidence="2">
    <location>
        <begin position="369"/>
        <end position="403"/>
    </location>
</feature>
<protein>
    <recommendedName>
        <fullName evidence="2">WW domain-containing protein</fullName>
    </recommendedName>
</protein>
<dbReference type="Proteomes" id="UP000298138">
    <property type="component" value="Unassembled WGS sequence"/>
</dbReference>
<dbReference type="InterPro" id="IPR036020">
    <property type="entry name" value="WW_dom_sf"/>
</dbReference>
<dbReference type="EMBL" id="ML220146">
    <property type="protein sequence ID" value="TGZ78040.1"/>
    <property type="molecule type" value="Genomic_DNA"/>
</dbReference>
<feature type="region of interest" description="Disordered" evidence="1">
    <location>
        <begin position="261"/>
        <end position="299"/>
    </location>
</feature>
<accession>A0A4S2MLW8</accession>
<sequence>MSFGVGIGDCAVVAKICFRLYRTCKDTRSDFHTATTELHSLHFALSEIQTDIASPADEPELQEMLTASYEILTELEELLRKYRNMRSGVRGVVKKVLWLKEPLEGIRGAIRMQVAAMGVFLQARQRANLRQIQERLDWLIAEIREGKRPATILLSQHGATMSIHSRAHSSRAPRSIRSYGVARGAGENGDTNDVDDPSNDYEDEEEEEEDWKSVVAELECDGVTAQQLEANKDIVQKMIQETIAALPGDEYEQIMSRASSAVQNSVWSNGSTMSESKGDSEDADDGKRRNSESTGLTTPLMESAAVSAVGSLFYSAWEGGYQDMQWALNEDYDDDDTKEKSWRRGEQESEPAISLHPLSVREYTGKRYGGLPYGWAAVWDTSLNQFYYYSRITGTGGWSFPKHESEAESTQLVAEATSTTSSPPSTTHHLILTRQLSHHLRNHPTFTLDLDLLFLRSLPQYIITLSKDRIYDADYSPSTVLKVYKETYHTYELRWYEHIHSRVINLQYKLEHVHAPRADCSQTVASSVTEIVEESLQEQRRLWEALVKVKIVNYENMRVLERESVPEKQLVNALKVVGAGASVVEVNGTNMENEMEKKKVAVTQLKRRIFSPYRRLASKHEFAPIEGLVAEAERVMGDREEDEEERVAGTQLDPKCRDYCFGVGYGLTMKEGLAAEAEKLKDDKVRKPVRFDQTVNVREYWG</sequence>
<dbReference type="SUPFAM" id="SSF51045">
    <property type="entry name" value="WW domain"/>
    <property type="match status" value="1"/>
</dbReference>
<dbReference type="AlphaFoldDB" id="A0A4S2MLW8"/>
<evidence type="ECO:0000313" key="3">
    <source>
        <dbReference type="EMBL" id="TGZ78040.1"/>
    </source>
</evidence>
<keyword evidence="4" id="KW-1185">Reference proteome</keyword>
<dbReference type="PROSITE" id="PS01159">
    <property type="entry name" value="WW_DOMAIN_1"/>
    <property type="match status" value="1"/>
</dbReference>
<dbReference type="Gene3D" id="2.20.70.10">
    <property type="match status" value="1"/>
</dbReference>
<dbReference type="InterPro" id="IPR001202">
    <property type="entry name" value="WW_dom"/>
</dbReference>
<feature type="compositionally biased region" description="Polar residues" evidence="1">
    <location>
        <begin position="261"/>
        <end position="275"/>
    </location>
</feature>
<evidence type="ECO:0000313" key="4">
    <source>
        <dbReference type="Proteomes" id="UP000298138"/>
    </source>
</evidence>